<proteinExistence type="predicted"/>
<sequence length="131" mass="14768">MFVGRSNPIWLERYEHGWPKESDTESKNSLDENALEAPPSNHTFDEQEMSMEMYNDEYDNYNKVPNSGGHDSDAYLKAALREHQRGNNLNSPAHSGKRNGTVNGTALHSGTYENVGFQPPHDTDDLEATEI</sequence>
<dbReference type="EMBL" id="JAODUP010000006">
    <property type="protein sequence ID" value="KAK2169846.1"/>
    <property type="molecule type" value="Genomic_DNA"/>
</dbReference>
<feature type="compositionally biased region" description="Polar residues" evidence="1">
    <location>
        <begin position="86"/>
        <end position="112"/>
    </location>
</feature>
<comment type="caution">
    <text evidence="2">The sequence shown here is derived from an EMBL/GenBank/DDBJ whole genome shotgun (WGS) entry which is preliminary data.</text>
</comment>
<evidence type="ECO:0000313" key="3">
    <source>
        <dbReference type="Proteomes" id="UP001208570"/>
    </source>
</evidence>
<name>A0AAD9KEF9_9ANNE</name>
<reference evidence="2" key="1">
    <citation type="journal article" date="2023" name="Mol. Biol. Evol.">
        <title>Third-Generation Sequencing Reveals the Adaptive Role of the Epigenome in Three Deep-Sea Polychaetes.</title>
        <authorList>
            <person name="Perez M."/>
            <person name="Aroh O."/>
            <person name="Sun Y."/>
            <person name="Lan Y."/>
            <person name="Juniper S.K."/>
            <person name="Young C.R."/>
            <person name="Angers B."/>
            <person name="Qian P.Y."/>
        </authorList>
    </citation>
    <scope>NUCLEOTIDE SEQUENCE</scope>
    <source>
        <strain evidence="2">P08H-3</strain>
    </source>
</reference>
<dbReference type="AlphaFoldDB" id="A0AAD9KEF9"/>
<feature type="region of interest" description="Disordered" evidence="1">
    <location>
        <begin position="14"/>
        <end position="45"/>
    </location>
</feature>
<feature type="region of interest" description="Disordered" evidence="1">
    <location>
        <begin position="83"/>
        <end position="131"/>
    </location>
</feature>
<evidence type="ECO:0000256" key="1">
    <source>
        <dbReference type="SAM" id="MobiDB-lite"/>
    </source>
</evidence>
<accession>A0AAD9KEF9</accession>
<gene>
    <name evidence="2" type="ORF">LSH36_6g01057</name>
</gene>
<dbReference type="Proteomes" id="UP001208570">
    <property type="component" value="Unassembled WGS sequence"/>
</dbReference>
<feature type="compositionally biased region" description="Basic and acidic residues" evidence="1">
    <location>
        <begin position="14"/>
        <end position="30"/>
    </location>
</feature>
<protein>
    <submittedName>
        <fullName evidence="2">Uncharacterized protein</fullName>
    </submittedName>
</protein>
<evidence type="ECO:0000313" key="2">
    <source>
        <dbReference type="EMBL" id="KAK2169846.1"/>
    </source>
</evidence>
<organism evidence="2 3">
    <name type="scientific">Paralvinella palmiformis</name>
    <dbReference type="NCBI Taxonomy" id="53620"/>
    <lineage>
        <taxon>Eukaryota</taxon>
        <taxon>Metazoa</taxon>
        <taxon>Spiralia</taxon>
        <taxon>Lophotrochozoa</taxon>
        <taxon>Annelida</taxon>
        <taxon>Polychaeta</taxon>
        <taxon>Sedentaria</taxon>
        <taxon>Canalipalpata</taxon>
        <taxon>Terebellida</taxon>
        <taxon>Terebelliformia</taxon>
        <taxon>Alvinellidae</taxon>
        <taxon>Paralvinella</taxon>
    </lineage>
</organism>
<keyword evidence="3" id="KW-1185">Reference proteome</keyword>